<keyword evidence="2" id="KW-0342">GTP-binding</keyword>
<dbReference type="AlphaFoldDB" id="A0A423VWK7"/>
<dbReference type="GO" id="GO:0005525">
    <property type="term" value="F:GTP binding"/>
    <property type="evidence" value="ECO:0007669"/>
    <property type="project" value="UniProtKB-KW"/>
</dbReference>
<dbReference type="PANTHER" id="PTHR45782:SF4">
    <property type="entry name" value="MITOCHONDRIAL RIBOSOME-ASSOCIATED GTPASE 1"/>
    <property type="match status" value="1"/>
</dbReference>
<evidence type="ECO:0000259" key="4">
    <source>
        <dbReference type="Pfam" id="PF01926"/>
    </source>
</evidence>
<name>A0A423VWK7_9PEZI</name>
<dbReference type="InterPro" id="IPR006073">
    <property type="entry name" value="GTP-bd"/>
</dbReference>
<dbReference type="InterPro" id="IPR027417">
    <property type="entry name" value="P-loop_NTPase"/>
</dbReference>
<dbReference type="EMBL" id="LKEA01000036">
    <property type="protein sequence ID" value="ROV95393.1"/>
    <property type="molecule type" value="Genomic_DNA"/>
</dbReference>
<accession>A0A423VWK7</accession>
<keyword evidence="1" id="KW-0547">Nucleotide-binding</keyword>
<evidence type="ECO:0000313" key="6">
    <source>
        <dbReference type="Proteomes" id="UP000283895"/>
    </source>
</evidence>
<dbReference type="Proteomes" id="UP000283895">
    <property type="component" value="Unassembled WGS sequence"/>
</dbReference>
<gene>
    <name evidence="5" type="ORF">VMCG_08510</name>
</gene>
<dbReference type="SUPFAM" id="SSF52540">
    <property type="entry name" value="P-loop containing nucleoside triphosphate hydrolases"/>
    <property type="match status" value="1"/>
</dbReference>
<evidence type="ECO:0000313" key="5">
    <source>
        <dbReference type="EMBL" id="ROV95393.1"/>
    </source>
</evidence>
<evidence type="ECO:0000256" key="3">
    <source>
        <dbReference type="SAM" id="MobiDB-lite"/>
    </source>
</evidence>
<dbReference type="GO" id="GO:0003924">
    <property type="term" value="F:GTPase activity"/>
    <property type="evidence" value="ECO:0007669"/>
    <property type="project" value="TreeGrafter"/>
</dbReference>
<dbReference type="STRING" id="356882.A0A423VWK7"/>
<dbReference type="Pfam" id="PF01926">
    <property type="entry name" value="MMR_HSR1"/>
    <property type="match status" value="1"/>
</dbReference>
<feature type="domain" description="G" evidence="4">
    <location>
        <begin position="189"/>
        <end position="261"/>
    </location>
</feature>
<dbReference type="GO" id="GO:0032543">
    <property type="term" value="P:mitochondrial translation"/>
    <property type="evidence" value="ECO:0007669"/>
    <property type="project" value="TreeGrafter"/>
</dbReference>
<keyword evidence="6" id="KW-1185">Reference proteome</keyword>
<dbReference type="PANTHER" id="PTHR45782">
    <property type="entry name" value="MITOCHONDRIAL RIBOSOME-ASSOCIATED GTPASE 1"/>
    <property type="match status" value="1"/>
</dbReference>
<comment type="caution">
    <text evidence="5">The sequence shown here is derived from an EMBL/GenBank/DDBJ whole genome shotgun (WGS) entry which is preliminary data.</text>
</comment>
<proteinExistence type="predicted"/>
<evidence type="ECO:0000256" key="1">
    <source>
        <dbReference type="ARBA" id="ARBA00022741"/>
    </source>
</evidence>
<evidence type="ECO:0000256" key="2">
    <source>
        <dbReference type="ARBA" id="ARBA00023134"/>
    </source>
</evidence>
<sequence>MAIPAAEAAASAAKAAFSSATVTSAPFVPRQSFEVSSSIVRSYFLGHHHAALSRMRRVLSNVGLVIECRDMRVPLTSWNPLLESSLSYNSNSKNFGRGGDKGLALGGSSSSGGGGGRPRILVYTHRDLLPETEGNRVVRALEKFHKQHGGTNTSVLFHGQGTEHKDTKDLLKQIKQISQQTESLTGLRALVVGMPNAGKSTLLNRLRTQGKPNPGGASKVAKTGSEPGVTRKLGTPVRIIAGDDNSEGVFVLDTPGVFIPYVPDAESMLKLTLVGCVKDGLVSWITVADYLLYHLNLFDPTGKVYAEFCEQPTNDVHEFLSGVARRTGKLLKRDEESLDGAADWVVRRWRNGMLGRFVLDEVTRESLETARRLALEPPLKRPSTSPSAPSKRDGKRRSMMLQYHTVLRLTLLHPCSGQRWALDPTGVQVGMARVPEPPRTPTSSTGSTPSPP</sequence>
<dbReference type="InterPro" id="IPR023179">
    <property type="entry name" value="GTP-bd_ortho_bundle_sf"/>
</dbReference>
<feature type="region of interest" description="Disordered" evidence="3">
    <location>
        <begin position="430"/>
        <end position="452"/>
    </location>
</feature>
<dbReference type="Gene3D" id="1.10.1580.10">
    <property type="match status" value="1"/>
</dbReference>
<dbReference type="GO" id="GO:0005739">
    <property type="term" value="C:mitochondrion"/>
    <property type="evidence" value="ECO:0007669"/>
    <property type="project" value="TreeGrafter"/>
</dbReference>
<protein>
    <recommendedName>
        <fullName evidence="4">G domain-containing protein</fullName>
    </recommendedName>
</protein>
<dbReference type="OrthoDB" id="269151at2759"/>
<feature type="region of interest" description="Disordered" evidence="3">
    <location>
        <begin position="206"/>
        <end position="228"/>
    </location>
</feature>
<organism evidence="5 6">
    <name type="scientific">Cytospora schulzeri</name>
    <dbReference type="NCBI Taxonomy" id="448051"/>
    <lineage>
        <taxon>Eukaryota</taxon>
        <taxon>Fungi</taxon>
        <taxon>Dikarya</taxon>
        <taxon>Ascomycota</taxon>
        <taxon>Pezizomycotina</taxon>
        <taxon>Sordariomycetes</taxon>
        <taxon>Sordariomycetidae</taxon>
        <taxon>Diaporthales</taxon>
        <taxon>Cytosporaceae</taxon>
        <taxon>Cytospora</taxon>
    </lineage>
</organism>
<feature type="region of interest" description="Disordered" evidence="3">
    <location>
        <begin position="373"/>
        <end position="397"/>
    </location>
</feature>
<dbReference type="Gene3D" id="3.40.50.300">
    <property type="entry name" value="P-loop containing nucleotide triphosphate hydrolases"/>
    <property type="match status" value="1"/>
</dbReference>
<feature type="compositionally biased region" description="Low complexity" evidence="3">
    <location>
        <begin position="441"/>
        <end position="452"/>
    </location>
</feature>
<reference evidence="5 6" key="1">
    <citation type="submission" date="2015-09" db="EMBL/GenBank/DDBJ databases">
        <title>Host preference determinants of Valsa canker pathogens revealed by comparative genomics.</title>
        <authorList>
            <person name="Yin Z."/>
            <person name="Huang L."/>
        </authorList>
    </citation>
    <scope>NUCLEOTIDE SEQUENCE [LARGE SCALE GENOMIC DNA]</scope>
    <source>
        <strain evidence="5 6">03-1</strain>
    </source>
</reference>